<dbReference type="PANTHER" id="PTHR42693">
    <property type="entry name" value="ARYLSULFATASE FAMILY MEMBER"/>
    <property type="match status" value="1"/>
</dbReference>
<evidence type="ECO:0000313" key="7">
    <source>
        <dbReference type="Proteomes" id="UP000199403"/>
    </source>
</evidence>
<dbReference type="InterPro" id="IPR050738">
    <property type="entry name" value="Sulfatase"/>
</dbReference>
<dbReference type="CDD" id="cd16025">
    <property type="entry name" value="PAS_like"/>
    <property type="match status" value="1"/>
</dbReference>
<dbReference type="EMBL" id="FNZH01000001">
    <property type="protein sequence ID" value="SEI81311.1"/>
    <property type="molecule type" value="Genomic_DNA"/>
</dbReference>
<evidence type="ECO:0000256" key="4">
    <source>
        <dbReference type="ARBA" id="ARBA00022837"/>
    </source>
</evidence>
<dbReference type="SUPFAM" id="SSF53649">
    <property type="entry name" value="Alkaline phosphatase-like"/>
    <property type="match status" value="1"/>
</dbReference>
<gene>
    <name evidence="6" type="ORF">SAMN05192553_101389</name>
</gene>
<evidence type="ECO:0000256" key="1">
    <source>
        <dbReference type="ARBA" id="ARBA00008779"/>
    </source>
</evidence>
<accession>A0A1H6TMT5</accession>
<dbReference type="GO" id="GO:0004065">
    <property type="term" value="F:arylsulfatase activity"/>
    <property type="evidence" value="ECO:0007669"/>
    <property type="project" value="TreeGrafter"/>
</dbReference>
<dbReference type="InterPro" id="IPR017850">
    <property type="entry name" value="Alkaline_phosphatase_core_sf"/>
</dbReference>
<dbReference type="InterPro" id="IPR024607">
    <property type="entry name" value="Sulfatase_CS"/>
</dbReference>
<protein>
    <submittedName>
        <fullName evidence="6">Arylsulfatase</fullName>
    </submittedName>
</protein>
<organism evidence="6 7">
    <name type="scientific">Cyclobacterium xiamenense</name>
    <dbReference type="NCBI Taxonomy" id="1297121"/>
    <lineage>
        <taxon>Bacteria</taxon>
        <taxon>Pseudomonadati</taxon>
        <taxon>Bacteroidota</taxon>
        <taxon>Cytophagia</taxon>
        <taxon>Cytophagales</taxon>
        <taxon>Cyclobacteriaceae</taxon>
        <taxon>Cyclobacterium</taxon>
    </lineage>
</organism>
<proteinExistence type="inferred from homology"/>
<evidence type="ECO:0000313" key="6">
    <source>
        <dbReference type="EMBL" id="SEI81311.1"/>
    </source>
</evidence>
<reference evidence="7" key="1">
    <citation type="submission" date="2016-10" db="EMBL/GenBank/DDBJ databases">
        <authorList>
            <person name="Varghese N."/>
            <person name="Submissions S."/>
        </authorList>
    </citation>
    <scope>NUCLEOTIDE SEQUENCE [LARGE SCALE GENOMIC DNA]</scope>
    <source>
        <strain evidence="7">IBRC-M 10761</strain>
    </source>
</reference>
<evidence type="ECO:0000256" key="2">
    <source>
        <dbReference type="ARBA" id="ARBA00022723"/>
    </source>
</evidence>
<dbReference type="InterPro" id="IPR000917">
    <property type="entry name" value="Sulfatase_N"/>
</dbReference>
<evidence type="ECO:0000256" key="3">
    <source>
        <dbReference type="ARBA" id="ARBA00022801"/>
    </source>
</evidence>
<keyword evidence="7" id="KW-1185">Reference proteome</keyword>
<dbReference type="Gene3D" id="3.30.1120.10">
    <property type="match status" value="1"/>
</dbReference>
<dbReference type="STRING" id="1416801.SAMN05192553_101389"/>
<dbReference type="GO" id="GO:0046872">
    <property type="term" value="F:metal ion binding"/>
    <property type="evidence" value="ECO:0007669"/>
    <property type="project" value="UniProtKB-KW"/>
</dbReference>
<feature type="domain" description="Sulfatase N-terminal" evidence="5">
    <location>
        <begin position="71"/>
        <end position="463"/>
    </location>
</feature>
<dbReference type="FunFam" id="3.40.720.10:FF:000047">
    <property type="entry name" value="Arylsulfatase"/>
    <property type="match status" value="1"/>
</dbReference>
<dbReference type="Gene3D" id="3.40.720.10">
    <property type="entry name" value="Alkaline Phosphatase, subunit A"/>
    <property type="match status" value="1"/>
</dbReference>
<dbReference type="AlphaFoldDB" id="A0A1H6TMT5"/>
<dbReference type="PROSITE" id="PS00149">
    <property type="entry name" value="SULFATASE_2"/>
    <property type="match status" value="1"/>
</dbReference>
<sequence>MASDKAVGGRLFKPAGVKYRICDYRLAEGYLWRTHFAGRWPIPSGSLPLLLFLLFLVGCQHGGKKPIAERPHILIILADDLGYSDLGCYGSEIATPNLDALAKQGLVFQRFYNAARCCPTRASLLTGLYPHEAGMGGMVSSVFGDPEPGPYQGFLNKESATIAELLREAGYATYMSGKWHVGEKREHWPRKRGFDRYFGLISGGSSYFELDKDSVRLRQMALDDDSWEPPGENFYMTDAFSDQAIEFVRDHSERSPEKPFLLYLSYTAPHWPLHALPKDIQKYRGRYAIGWDSLRQQRYQRQLSLGLLDPAFRLSPREAGVPTWEEVADKSDWARRMEVHAAMVDRMDQGIGRLISELKANGMFENTVILFLSDNGASPEDISGRNMHNPDSEIGYPGSYVAFKKPWAIAATTPFRRYKRWLEEGGMVTPLIVHWPAGLQAKGITRETGHVVDIMATCLDLADASYPDAYQGKPLTALRGKSLRPVFDGGAMEKNRKMYWEHFGHQAMRKGKWKIISKAPDFDWELFDLEKDPTELNEIGRKNPQILSEMVNDYVSWAEEVGVR</sequence>
<dbReference type="PANTHER" id="PTHR42693:SF53">
    <property type="entry name" value="ENDO-4-O-SULFATASE"/>
    <property type="match status" value="1"/>
</dbReference>
<keyword evidence="4" id="KW-0106">Calcium</keyword>
<keyword evidence="2" id="KW-0479">Metal-binding</keyword>
<comment type="similarity">
    <text evidence="1">Belongs to the sulfatase family.</text>
</comment>
<dbReference type="Pfam" id="PF00884">
    <property type="entry name" value="Sulfatase"/>
    <property type="match status" value="1"/>
</dbReference>
<evidence type="ECO:0000259" key="5">
    <source>
        <dbReference type="Pfam" id="PF00884"/>
    </source>
</evidence>
<keyword evidence="3" id="KW-0378">Hydrolase</keyword>
<dbReference type="Proteomes" id="UP000199403">
    <property type="component" value="Unassembled WGS sequence"/>
</dbReference>
<name>A0A1H6TMT5_9BACT</name>